<name>A0A2K1QJ27_9PEZI</name>
<evidence type="ECO:0000256" key="1">
    <source>
        <dbReference type="SAM" id="MobiDB-lite"/>
    </source>
</evidence>
<gene>
    <name evidence="3" type="ORF">CAC42_8175</name>
</gene>
<dbReference type="Proteomes" id="UP000243797">
    <property type="component" value="Unassembled WGS sequence"/>
</dbReference>
<dbReference type="AlphaFoldDB" id="A0A2K1QJ27"/>
<evidence type="ECO:0000313" key="3">
    <source>
        <dbReference type="EMBL" id="PNS15174.1"/>
    </source>
</evidence>
<dbReference type="OrthoDB" id="5369448at2759"/>
<feature type="transmembrane region" description="Helical" evidence="2">
    <location>
        <begin position="276"/>
        <end position="295"/>
    </location>
</feature>
<sequence length="390" mass="43545">MVLPLAAPLVDRQITQCLSPDTRQRLTMLRTKLTEEVARRGLLIKHPHDDYELLEERVLQALELEECRIGKDGHFLSPTKNGINDEMDTEGEDRVDSGTELEDEVQCETCDRLIRGNPRGFKDAGEWDIQIFAGNGRIQAGTWAVAWEDMETVDVLVTPWLSERERKTLEDTAEKRRHDQGAEVTASATSGRQALAEEKQMLAEERLSIVERVIMLEVELEALRESQHVSSTPPDDHRQRTDAFDDLPPAFRSEQIPVDVLLGNYVRLMAKDVRNILIFALLAVSVMLSIQVVALRSVGQLEKFDSCSIMGQSIAESIAKLVDVSAMGGASCTMWNDPVPSSEVTLQPTHDKSFPMDGVAMEVLDVPEAVENESMDTGIVQDLISIHDET</sequence>
<evidence type="ECO:0000256" key="2">
    <source>
        <dbReference type="SAM" id="Phobius"/>
    </source>
</evidence>
<protein>
    <submittedName>
        <fullName evidence="3">Uncharacterized protein</fullName>
    </submittedName>
</protein>
<accession>A0A2K1QJ27</accession>
<feature type="region of interest" description="Disordered" evidence="1">
    <location>
        <begin position="170"/>
        <end position="191"/>
    </location>
</feature>
<proteinExistence type="predicted"/>
<dbReference type="EMBL" id="NKHZ01000080">
    <property type="protein sequence ID" value="PNS15174.1"/>
    <property type="molecule type" value="Genomic_DNA"/>
</dbReference>
<keyword evidence="4" id="KW-1185">Reference proteome</keyword>
<evidence type="ECO:0000313" key="4">
    <source>
        <dbReference type="Proteomes" id="UP000243797"/>
    </source>
</evidence>
<feature type="region of interest" description="Disordered" evidence="1">
    <location>
        <begin position="78"/>
        <end position="101"/>
    </location>
</feature>
<keyword evidence="2" id="KW-0812">Transmembrane</keyword>
<reference evidence="3 4" key="1">
    <citation type="submission" date="2017-06" db="EMBL/GenBank/DDBJ databases">
        <title>Draft genome sequence of a variant of Elsinoe murrayae.</title>
        <authorList>
            <person name="Cheng Q."/>
        </authorList>
    </citation>
    <scope>NUCLEOTIDE SEQUENCE [LARGE SCALE GENOMIC DNA]</scope>
    <source>
        <strain evidence="3 4">CQ-2017a</strain>
    </source>
</reference>
<keyword evidence="2" id="KW-1133">Transmembrane helix</keyword>
<dbReference type="STRING" id="2082308.A0A2K1QJ27"/>
<comment type="caution">
    <text evidence="3">The sequence shown here is derived from an EMBL/GenBank/DDBJ whole genome shotgun (WGS) entry which is preliminary data.</text>
</comment>
<dbReference type="InParanoid" id="A0A2K1QJ27"/>
<feature type="compositionally biased region" description="Basic and acidic residues" evidence="1">
    <location>
        <begin position="170"/>
        <end position="181"/>
    </location>
</feature>
<keyword evidence="2" id="KW-0472">Membrane</keyword>
<organism evidence="3 4">
    <name type="scientific">Sphaceloma murrayae</name>
    <dbReference type="NCBI Taxonomy" id="2082308"/>
    <lineage>
        <taxon>Eukaryota</taxon>
        <taxon>Fungi</taxon>
        <taxon>Dikarya</taxon>
        <taxon>Ascomycota</taxon>
        <taxon>Pezizomycotina</taxon>
        <taxon>Dothideomycetes</taxon>
        <taxon>Dothideomycetidae</taxon>
        <taxon>Myriangiales</taxon>
        <taxon>Elsinoaceae</taxon>
        <taxon>Sphaceloma</taxon>
    </lineage>
</organism>